<keyword evidence="2" id="KW-1185">Reference proteome</keyword>
<proteinExistence type="predicted"/>
<gene>
    <name evidence="1" type="ORF">MCOR_20438</name>
</gene>
<evidence type="ECO:0000313" key="1">
    <source>
        <dbReference type="EMBL" id="CAC5384828.1"/>
    </source>
</evidence>
<reference evidence="1 2" key="1">
    <citation type="submission" date="2020-06" db="EMBL/GenBank/DDBJ databases">
        <authorList>
            <person name="Li R."/>
            <person name="Bekaert M."/>
        </authorList>
    </citation>
    <scope>NUCLEOTIDE SEQUENCE [LARGE SCALE GENOMIC DNA]</scope>
    <source>
        <strain evidence="2">wild</strain>
    </source>
</reference>
<dbReference type="Proteomes" id="UP000507470">
    <property type="component" value="Unassembled WGS sequence"/>
</dbReference>
<dbReference type="EMBL" id="CACVKT020003653">
    <property type="protein sequence ID" value="CAC5384828.1"/>
    <property type="molecule type" value="Genomic_DNA"/>
</dbReference>
<protein>
    <submittedName>
        <fullName evidence="1">Uncharacterized protein</fullName>
    </submittedName>
</protein>
<dbReference type="AlphaFoldDB" id="A0A6J8BLB4"/>
<sequence length="163" mass="19378">MVKKFLSLYFYDQESKCIYKKSQDLNSNHRKCLDKEQLIHMINKNHMKDHRKFEAIYDCLRKAIDIVSEPNEEHQEVQETNKGRQLENDHIVTETGDTYFTTETDDIANLEVTGGKSVMNNGLMDYFQKRQLEIYPLEMFSDNYQDIFTPTIGEYLQFKTNQL</sequence>
<organism evidence="1 2">
    <name type="scientific">Mytilus coruscus</name>
    <name type="common">Sea mussel</name>
    <dbReference type="NCBI Taxonomy" id="42192"/>
    <lineage>
        <taxon>Eukaryota</taxon>
        <taxon>Metazoa</taxon>
        <taxon>Spiralia</taxon>
        <taxon>Lophotrochozoa</taxon>
        <taxon>Mollusca</taxon>
        <taxon>Bivalvia</taxon>
        <taxon>Autobranchia</taxon>
        <taxon>Pteriomorphia</taxon>
        <taxon>Mytilida</taxon>
        <taxon>Mytiloidea</taxon>
        <taxon>Mytilidae</taxon>
        <taxon>Mytilinae</taxon>
        <taxon>Mytilus</taxon>
    </lineage>
</organism>
<evidence type="ECO:0000313" key="2">
    <source>
        <dbReference type="Proteomes" id="UP000507470"/>
    </source>
</evidence>
<name>A0A6J8BLB4_MYTCO</name>
<accession>A0A6J8BLB4</accession>